<name>A0A7E4VKR8_PANRE</name>
<keyword evidence="1" id="KW-1185">Reference proteome</keyword>
<reference evidence="2" key="2">
    <citation type="submission" date="2020-10" db="UniProtKB">
        <authorList>
            <consortium name="WormBaseParasite"/>
        </authorList>
    </citation>
    <scope>IDENTIFICATION</scope>
</reference>
<proteinExistence type="predicted"/>
<evidence type="ECO:0000313" key="2">
    <source>
        <dbReference type="WBParaSite" id="Pan_g22145.t1"/>
    </source>
</evidence>
<dbReference type="Proteomes" id="UP000492821">
    <property type="component" value="Unassembled WGS sequence"/>
</dbReference>
<reference evidence="1" key="1">
    <citation type="journal article" date="2013" name="Genetics">
        <title>The draft genome and transcriptome of Panagrellus redivivus are shaped by the harsh demands of a free-living lifestyle.</title>
        <authorList>
            <person name="Srinivasan J."/>
            <person name="Dillman A.R."/>
            <person name="Macchietto M.G."/>
            <person name="Heikkinen L."/>
            <person name="Lakso M."/>
            <person name="Fracchia K.M."/>
            <person name="Antoshechkin I."/>
            <person name="Mortazavi A."/>
            <person name="Wong G."/>
            <person name="Sternberg P.W."/>
        </authorList>
    </citation>
    <scope>NUCLEOTIDE SEQUENCE [LARGE SCALE GENOMIC DNA]</scope>
    <source>
        <strain evidence="1">MT8872</strain>
    </source>
</reference>
<dbReference type="AlphaFoldDB" id="A0A7E4VKR8"/>
<dbReference type="WBParaSite" id="Pan_g22145.t1">
    <property type="protein sequence ID" value="Pan_g22145.t1"/>
    <property type="gene ID" value="Pan_g22145"/>
</dbReference>
<organism evidence="1 2">
    <name type="scientific">Panagrellus redivivus</name>
    <name type="common">Microworm</name>
    <dbReference type="NCBI Taxonomy" id="6233"/>
    <lineage>
        <taxon>Eukaryota</taxon>
        <taxon>Metazoa</taxon>
        <taxon>Ecdysozoa</taxon>
        <taxon>Nematoda</taxon>
        <taxon>Chromadorea</taxon>
        <taxon>Rhabditida</taxon>
        <taxon>Tylenchina</taxon>
        <taxon>Panagrolaimomorpha</taxon>
        <taxon>Panagrolaimoidea</taxon>
        <taxon>Panagrolaimidae</taxon>
        <taxon>Panagrellus</taxon>
    </lineage>
</organism>
<protein>
    <submittedName>
        <fullName evidence="2">Uncharacterized protein</fullName>
    </submittedName>
</protein>
<sequence length="94" mass="10235">MTSGGTALTMTDAIPTRRHFALFPGISRPPSGLQSVSAGPQTKANRLAYHPKMGFEKMASQGVGSSNFAMTKVTQIHHIGGTYFKEFWDIVHKI</sequence>
<evidence type="ECO:0000313" key="1">
    <source>
        <dbReference type="Proteomes" id="UP000492821"/>
    </source>
</evidence>
<accession>A0A7E4VKR8</accession>